<organism evidence="2 3">
    <name type="scientific">Dendrobium chrysotoxum</name>
    <name type="common">Orchid</name>
    <dbReference type="NCBI Taxonomy" id="161865"/>
    <lineage>
        <taxon>Eukaryota</taxon>
        <taxon>Viridiplantae</taxon>
        <taxon>Streptophyta</taxon>
        <taxon>Embryophyta</taxon>
        <taxon>Tracheophyta</taxon>
        <taxon>Spermatophyta</taxon>
        <taxon>Magnoliopsida</taxon>
        <taxon>Liliopsida</taxon>
        <taxon>Asparagales</taxon>
        <taxon>Orchidaceae</taxon>
        <taxon>Epidendroideae</taxon>
        <taxon>Malaxideae</taxon>
        <taxon>Dendrobiinae</taxon>
        <taxon>Dendrobium</taxon>
    </lineage>
</organism>
<dbReference type="InterPro" id="IPR050187">
    <property type="entry name" value="Lipid_Phosphate_FormReg"/>
</dbReference>
<dbReference type="GO" id="GO:0001729">
    <property type="term" value="F:ceramide kinase activity"/>
    <property type="evidence" value="ECO:0007669"/>
    <property type="project" value="TreeGrafter"/>
</dbReference>
<dbReference type="AlphaFoldDB" id="A0AAV7FI57"/>
<dbReference type="Gene3D" id="3.40.50.10330">
    <property type="entry name" value="Probable inorganic polyphosphate/atp-NAD kinase, domain 1"/>
    <property type="match status" value="1"/>
</dbReference>
<accession>A0AAV7FI57</accession>
<dbReference type="Pfam" id="PF19280">
    <property type="entry name" value="CERK_C"/>
    <property type="match status" value="1"/>
</dbReference>
<reference evidence="2 3" key="1">
    <citation type="journal article" date="2021" name="Hortic Res">
        <title>Chromosome-scale assembly of the Dendrobium chrysotoxum genome enhances the understanding of orchid evolution.</title>
        <authorList>
            <person name="Zhang Y."/>
            <person name="Zhang G.Q."/>
            <person name="Zhang D."/>
            <person name="Liu X.D."/>
            <person name="Xu X.Y."/>
            <person name="Sun W.H."/>
            <person name="Yu X."/>
            <person name="Zhu X."/>
            <person name="Wang Z.W."/>
            <person name="Zhao X."/>
            <person name="Zhong W.Y."/>
            <person name="Chen H."/>
            <person name="Yin W.L."/>
            <person name="Huang T."/>
            <person name="Niu S.C."/>
            <person name="Liu Z.J."/>
        </authorList>
    </citation>
    <scope>NUCLEOTIDE SEQUENCE [LARGE SCALE GENOMIC DNA]</scope>
    <source>
        <strain evidence="2">Lindl</strain>
    </source>
</reference>
<protein>
    <recommendedName>
        <fullName evidence="1">DAGKc domain-containing protein</fullName>
    </recommendedName>
</protein>
<dbReference type="GO" id="GO:0006672">
    <property type="term" value="P:ceramide metabolic process"/>
    <property type="evidence" value="ECO:0007669"/>
    <property type="project" value="TreeGrafter"/>
</dbReference>
<dbReference type="Pfam" id="PF00781">
    <property type="entry name" value="DAGK_cat"/>
    <property type="match status" value="1"/>
</dbReference>
<gene>
    <name evidence="2" type="ORF">IEQ34_027068</name>
</gene>
<dbReference type="InterPro" id="IPR045363">
    <property type="entry name" value="CERK_C"/>
</dbReference>
<feature type="domain" description="DAGKc" evidence="1">
    <location>
        <begin position="190"/>
        <end position="429"/>
    </location>
</feature>
<dbReference type="Proteomes" id="UP000775213">
    <property type="component" value="Unassembled WGS sequence"/>
</dbReference>
<dbReference type="SUPFAM" id="SSF111331">
    <property type="entry name" value="NAD kinase/diacylglycerol kinase-like"/>
    <property type="match status" value="2"/>
</dbReference>
<dbReference type="EMBL" id="JAGFBR010000819">
    <property type="protein sequence ID" value="KAH0433261.1"/>
    <property type="molecule type" value="Genomic_DNA"/>
</dbReference>
<dbReference type="Gene3D" id="2.60.200.40">
    <property type="match status" value="1"/>
</dbReference>
<comment type="caution">
    <text evidence="2">The sequence shown here is derived from an EMBL/GenBank/DDBJ whole genome shotgun (WGS) entry which is preliminary data.</text>
</comment>
<name>A0AAV7FI57_DENCH</name>
<evidence type="ECO:0000259" key="1">
    <source>
        <dbReference type="PROSITE" id="PS50146"/>
    </source>
</evidence>
<keyword evidence="3" id="KW-1185">Reference proteome</keyword>
<proteinExistence type="predicted"/>
<dbReference type="InterPro" id="IPR016064">
    <property type="entry name" value="NAD/diacylglycerol_kinase_sf"/>
</dbReference>
<sequence>MSMILAPKLFLRIGAGAGISLLPTTSSSSYRRGRLASCRRLSSGFEGLSQLGFILFQPRDSTMDSAPALSSTLFLDRVGEVVLSLNPTGLSWNPASIDSEETFCCQMMFHSEAETEIRFSDVYAVEFTGLGLINGHNSTEMYRFVVHGFQRGKNSTSPSVLSTYTFGHRDSHTCQELFDQINACMKLQVGRPKNLLVFVHPQCGKGNGRKTWEVVAPLFSRAKVTTKVTVTQRAGHAYDILKSSTDRELRSFDGIIAVGGDGLFNEVLNGLLSSRHKDPYPPAPTRLNTTDVKDPLQLHVYEDSKNVRNSLTGHSDIFVETALKGEDREPLLSASESHGLGISKYSVYLDIYFFSSVNITIHSIKRLYTDQSTAVSFPNDWLRLGIIPAGSTDAIVISTTGVRDPITSALHIILGKKISLDVAQVVRWKTTPSSIDTPSVRYAASFAGYGFYGDVIKESEKYRWMGPSRYDFTGTKVFLEHRAYEAEIGFLEAKAIDADDETLVAGTHQTLLPRRSPNKRVCLTKCSVCVGPTKSTQTLTNGSSCSSDGHAEDWRWLRSKGRFLSVGAAVISCRNERAPDGLVVDAHLSDGFLHLILVKDCPRPFYLWHLTKLTRRGSNPLDFSFVEHHKTRAFTFVANHDSSVWNLDGELFQACQVTVRACHGLINLFASGPEA</sequence>
<dbReference type="InterPro" id="IPR001206">
    <property type="entry name" value="Diacylglycerol_kinase_cat_dom"/>
</dbReference>
<dbReference type="GO" id="GO:0016020">
    <property type="term" value="C:membrane"/>
    <property type="evidence" value="ECO:0007669"/>
    <property type="project" value="GOC"/>
</dbReference>
<dbReference type="InterPro" id="IPR017438">
    <property type="entry name" value="ATP-NAD_kinase_N"/>
</dbReference>
<dbReference type="PROSITE" id="PS50146">
    <property type="entry name" value="DAGK"/>
    <property type="match status" value="1"/>
</dbReference>
<evidence type="ECO:0000313" key="3">
    <source>
        <dbReference type="Proteomes" id="UP000775213"/>
    </source>
</evidence>
<dbReference type="PANTHER" id="PTHR12358">
    <property type="entry name" value="SPHINGOSINE KINASE"/>
    <property type="match status" value="1"/>
</dbReference>
<evidence type="ECO:0000313" key="2">
    <source>
        <dbReference type="EMBL" id="KAH0433261.1"/>
    </source>
</evidence>
<dbReference type="PANTHER" id="PTHR12358:SF6">
    <property type="entry name" value="CERAMIDE KINASE"/>
    <property type="match status" value="1"/>
</dbReference>